<dbReference type="SUPFAM" id="SSF55781">
    <property type="entry name" value="GAF domain-like"/>
    <property type="match status" value="4"/>
</dbReference>
<name>A0ABR2H0I9_9EUKA</name>
<dbReference type="Proteomes" id="UP001470230">
    <property type="component" value="Unassembled WGS sequence"/>
</dbReference>
<feature type="domain" description="PDEase" evidence="5">
    <location>
        <begin position="770"/>
        <end position="1093"/>
    </location>
</feature>
<gene>
    <name evidence="6" type="ORF">M9Y10_031816</name>
</gene>
<evidence type="ECO:0000259" key="5">
    <source>
        <dbReference type="PROSITE" id="PS51845"/>
    </source>
</evidence>
<keyword evidence="3" id="KW-0378">Hydrolase</keyword>
<dbReference type="SUPFAM" id="SSF109604">
    <property type="entry name" value="HD-domain/PDEase-like"/>
    <property type="match status" value="1"/>
</dbReference>
<dbReference type="InterPro" id="IPR029016">
    <property type="entry name" value="GAF-like_dom_sf"/>
</dbReference>
<feature type="region of interest" description="Disordered" evidence="4">
    <location>
        <begin position="1092"/>
        <end position="1111"/>
    </location>
</feature>
<reference evidence="6 7" key="1">
    <citation type="submission" date="2024-04" db="EMBL/GenBank/DDBJ databases">
        <title>Tritrichomonas musculus Genome.</title>
        <authorList>
            <person name="Alves-Ferreira E."/>
            <person name="Grigg M."/>
            <person name="Lorenzi H."/>
            <person name="Galac M."/>
        </authorList>
    </citation>
    <scope>NUCLEOTIDE SEQUENCE [LARGE SCALE GENOMIC DNA]</scope>
    <source>
        <strain evidence="6 7">EAF2021</strain>
    </source>
</reference>
<dbReference type="PANTHER" id="PTHR11347">
    <property type="entry name" value="CYCLIC NUCLEOTIDE PHOSPHODIESTERASE"/>
    <property type="match status" value="1"/>
</dbReference>
<dbReference type="InterPro" id="IPR003607">
    <property type="entry name" value="HD/PDEase_dom"/>
</dbReference>
<dbReference type="Gene3D" id="1.10.1300.10">
    <property type="entry name" value="3'5'-cyclic nucleotide phosphodiesterase, catalytic domain"/>
    <property type="match status" value="1"/>
</dbReference>
<dbReference type="EMBL" id="JAPFFF010000051">
    <property type="protein sequence ID" value="KAK8839461.1"/>
    <property type="molecule type" value="Genomic_DNA"/>
</dbReference>
<dbReference type="InterPro" id="IPR003018">
    <property type="entry name" value="GAF"/>
</dbReference>
<evidence type="ECO:0000313" key="7">
    <source>
        <dbReference type="Proteomes" id="UP001470230"/>
    </source>
</evidence>
<dbReference type="PRINTS" id="PR00387">
    <property type="entry name" value="PDIESTERASE1"/>
</dbReference>
<feature type="region of interest" description="Disordered" evidence="4">
    <location>
        <begin position="1"/>
        <end position="83"/>
    </location>
</feature>
<dbReference type="InterPro" id="IPR002073">
    <property type="entry name" value="PDEase_catalytic_dom"/>
</dbReference>
<organism evidence="6 7">
    <name type="scientific">Tritrichomonas musculus</name>
    <dbReference type="NCBI Taxonomy" id="1915356"/>
    <lineage>
        <taxon>Eukaryota</taxon>
        <taxon>Metamonada</taxon>
        <taxon>Parabasalia</taxon>
        <taxon>Tritrichomonadida</taxon>
        <taxon>Tritrichomonadidae</taxon>
        <taxon>Tritrichomonas</taxon>
    </lineage>
</organism>
<keyword evidence="7" id="KW-1185">Reference proteome</keyword>
<accession>A0ABR2H0I9</accession>
<protein>
    <recommendedName>
        <fullName evidence="5">PDEase domain-containing protein</fullName>
    </recommendedName>
</protein>
<proteinExistence type="predicted"/>
<comment type="caution">
    <text evidence="6">The sequence shown here is derived from an EMBL/GenBank/DDBJ whole genome shotgun (WGS) entry which is preliminary data.</text>
</comment>
<dbReference type="InterPro" id="IPR036971">
    <property type="entry name" value="PDEase_catalytic_dom_sf"/>
</dbReference>
<dbReference type="Gene3D" id="3.30.450.40">
    <property type="match status" value="3"/>
</dbReference>
<dbReference type="InterPro" id="IPR023088">
    <property type="entry name" value="PDEase"/>
</dbReference>
<evidence type="ECO:0000313" key="6">
    <source>
        <dbReference type="EMBL" id="KAK8839461.1"/>
    </source>
</evidence>
<dbReference type="PROSITE" id="PS51845">
    <property type="entry name" value="PDEASE_I_2"/>
    <property type="match status" value="1"/>
</dbReference>
<evidence type="ECO:0000256" key="2">
    <source>
        <dbReference type="ARBA" id="ARBA00022723"/>
    </source>
</evidence>
<evidence type="ECO:0000256" key="4">
    <source>
        <dbReference type="SAM" id="MobiDB-lite"/>
    </source>
</evidence>
<dbReference type="SMART" id="SM00065">
    <property type="entry name" value="GAF"/>
    <property type="match status" value="2"/>
</dbReference>
<sequence length="1111" mass="126316">MKSRKSSRSPQSQATPQIPALIAKHQPVRMDPGHKKYCVNSASGARTELSSPKRKISPSSRAHIVPPQPELTSTFSSKSKSKSFKSTNKKLPLIDAPVYTHNFDALMDIFLSKIAMQPLPQALESFFKHHFNAKQSIVYQEIPNLQLLYSPTLRTTMTHGSGLVGYTFFSRKILRSHNGASHPSFLPSSDADMCPTNAPILLFPLWDWKNNITFVVQIVRLPSTPQFTNTDEEFIDWFTKKFKLLSRWLKPQTQIDQIIPELLQYMKRDQFLIKAEKIVSTLFNCRSFEIWKQDHITETVVRYNHFSEGCVDLIGLSNAGIVGDCLTRQQTLNVLMNKYCNSYNSTVDGEENEAVLCVPVSENDGKKTFVLVLRGPQNNELFTKEDEDTLMKAAPIILLGLSNAESFSVFDKEFQESRVEREGLAGLLEVVEIVSSQLETEKLTDVIMEKGRLLTNSDRCSLFLVNEQRDRLISYLHQGLENSIDLPINKGIAGKTVMEARILNIPDAYETDFFDCTTDRDSGYRTKSILSVPIYNNRGEVMGVTEMVNKKDDKPFTEWDTKLIQIFNVFCGISLENARLYQESMEMSHHLRSFFDTAFSISHSNKSVQRVISDILQNAKNTIGATNASIFVLDDTSSPGVLSTYISDTEKMPPSIPMNAGIAAMCVKTKESYIVNDCYNSPMFNRTIDHITQIKSKSILAVPILTTNCTVLGVTEIINKQKGEFLKKDMMTLQAFSAFAAIAIENSRLKDIAQLGDAEIEMKKWIMFKERNQYDIPVNLELDDEQKKKVVSLNCFAVDFKGVNHFKELFFFFNKFKLLETFKITNERFFRFIFVISSTYNPVPYHNWTHACDVAQYVTYEIVTAGLDKIFTSFELFGLLTAAICHDANHEGLNNVYNVKAETPFGILFKDQSVMEMHHITVAIPIITRDDINLFQALDSDETKKMWNLFIKLILATDMANHFALVKKCQALNDEGKWTFDEQENRTLALQLVIKVADISNVSRPFELANKWCDILNNEFFRQGDLEKESGIGLTSPLNDRENSDKPKSQIGFYNFICLPLYQVVALIFPPLQVNVDSLKSNLEVWKSMVNQAPPQEAQKQPEQQPQQKSS</sequence>
<keyword evidence="1" id="KW-0140">cGMP</keyword>
<dbReference type="Pfam" id="PF00233">
    <property type="entry name" value="PDEase_I"/>
    <property type="match status" value="1"/>
</dbReference>
<evidence type="ECO:0000256" key="1">
    <source>
        <dbReference type="ARBA" id="ARBA00022535"/>
    </source>
</evidence>
<feature type="compositionally biased region" description="Low complexity" evidence="4">
    <location>
        <begin position="72"/>
        <end position="83"/>
    </location>
</feature>
<keyword evidence="2" id="KW-0479">Metal-binding</keyword>
<dbReference type="CDD" id="cd00077">
    <property type="entry name" value="HDc"/>
    <property type="match status" value="1"/>
</dbReference>
<evidence type="ECO:0000256" key="3">
    <source>
        <dbReference type="ARBA" id="ARBA00022801"/>
    </source>
</evidence>
<dbReference type="Pfam" id="PF01590">
    <property type="entry name" value="GAF"/>
    <property type="match status" value="2"/>
</dbReference>